<evidence type="ECO:0000256" key="1">
    <source>
        <dbReference type="SAM" id="Phobius"/>
    </source>
</evidence>
<evidence type="ECO:0008006" key="4">
    <source>
        <dbReference type="Google" id="ProtNLM"/>
    </source>
</evidence>
<gene>
    <name evidence="2" type="ORF">SBA1_650001</name>
</gene>
<dbReference type="Pfam" id="PF11026">
    <property type="entry name" value="DUF2721"/>
    <property type="match status" value="1"/>
</dbReference>
<keyword evidence="1" id="KW-0812">Transmembrane</keyword>
<proteinExistence type="predicted"/>
<feature type="transmembrane region" description="Helical" evidence="1">
    <location>
        <begin position="6"/>
        <end position="30"/>
    </location>
</feature>
<dbReference type="InterPro" id="IPR021279">
    <property type="entry name" value="DUF2721"/>
</dbReference>
<accession>A0A2U3L3H9</accession>
<dbReference type="Proteomes" id="UP000238701">
    <property type="component" value="Unassembled WGS sequence"/>
</dbReference>
<feature type="transmembrane region" description="Helical" evidence="1">
    <location>
        <begin position="104"/>
        <end position="128"/>
    </location>
</feature>
<keyword evidence="1" id="KW-0472">Membrane</keyword>
<reference evidence="3" key="1">
    <citation type="submission" date="2018-02" db="EMBL/GenBank/DDBJ databases">
        <authorList>
            <person name="Hausmann B."/>
        </authorList>
    </citation>
    <scope>NUCLEOTIDE SEQUENCE [LARGE SCALE GENOMIC DNA]</scope>
    <source>
        <strain evidence="3">Peat soil MAG SbA1</strain>
    </source>
</reference>
<organism evidence="2 3">
    <name type="scientific">Candidatus Sulfotelmatobacter kueseliae</name>
    <dbReference type="NCBI Taxonomy" id="2042962"/>
    <lineage>
        <taxon>Bacteria</taxon>
        <taxon>Pseudomonadati</taxon>
        <taxon>Acidobacteriota</taxon>
        <taxon>Terriglobia</taxon>
        <taxon>Terriglobales</taxon>
        <taxon>Candidatus Korobacteraceae</taxon>
        <taxon>Candidatus Sulfotelmatobacter</taxon>
    </lineage>
</organism>
<keyword evidence="1" id="KW-1133">Transmembrane helix</keyword>
<name>A0A2U3L3H9_9BACT</name>
<sequence length="162" mass="17836">MGNIGRLFQAFVAPAIFFSATALLILSINVRLMGIVSRLRQFVHAKHDAAKSGRLQEAEAYTSQIQSIEQRAEMIRRAFLFSLLSLAGTVIACLLLGLGLYWEAAAVAAVIVFVTSMLVLLVGALYYIREVMVALSSVRDEARDLVFMDLGMQPDVRGRTEL</sequence>
<feature type="transmembrane region" description="Helical" evidence="1">
    <location>
        <begin position="78"/>
        <end position="98"/>
    </location>
</feature>
<protein>
    <recommendedName>
        <fullName evidence="4">DUF2721 domain-containing protein</fullName>
    </recommendedName>
</protein>
<evidence type="ECO:0000313" key="3">
    <source>
        <dbReference type="Proteomes" id="UP000238701"/>
    </source>
</evidence>
<evidence type="ECO:0000313" key="2">
    <source>
        <dbReference type="EMBL" id="SPF46452.1"/>
    </source>
</evidence>
<dbReference type="AlphaFoldDB" id="A0A2U3L3H9"/>
<dbReference type="OrthoDB" id="120041at2"/>
<dbReference type="EMBL" id="OMOD01000161">
    <property type="protein sequence ID" value="SPF46452.1"/>
    <property type="molecule type" value="Genomic_DNA"/>
</dbReference>